<proteinExistence type="inferred from homology"/>
<evidence type="ECO:0000313" key="9">
    <source>
        <dbReference type="Proteomes" id="UP000594118"/>
    </source>
</evidence>
<organism evidence="8 9">
    <name type="scientific">Pseudooceanicola spongiae</name>
    <dbReference type="NCBI Taxonomy" id="2613965"/>
    <lineage>
        <taxon>Bacteria</taxon>
        <taxon>Pseudomonadati</taxon>
        <taxon>Pseudomonadota</taxon>
        <taxon>Alphaproteobacteria</taxon>
        <taxon>Rhodobacterales</taxon>
        <taxon>Paracoccaceae</taxon>
        <taxon>Pseudooceanicola</taxon>
    </lineage>
</organism>
<evidence type="ECO:0000256" key="4">
    <source>
        <dbReference type="ARBA" id="ARBA00022989"/>
    </source>
</evidence>
<dbReference type="Gene3D" id="3.30.379.30">
    <property type="match status" value="1"/>
</dbReference>
<feature type="domain" description="Cellulose synthase subunit B-like C-terminal" evidence="7">
    <location>
        <begin position="604"/>
        <end position="734"/>
    </location>
</feature>
<dbReference type="RefSeq" id="WP_193081822.1">
    <property type="nucleotide sequence ID" value="NZ_CP045201.1"/>
</dbReference>
<keyword evidence="4 6" id="KW-1133">Transmembrane helix</keyword>
<name>A0A7L9WI58_9RHOB</name>
<dbReference type="GO" id="GO:0005886">
    <property type="term" value="C:plasma membrane"/>
    <property type="evidence" value="ECO:0007669"/>
    <property type="project" value="UniProtKB-SubCell"/>
</dbReference>
<dbReference type="KEGG" id="pshq:F3W81_01245"/>
<dbReference type="InterPro" id="IPR018513">
    <property type="entry name" value="Cell_synthase_bac"/>
</dbReference>
<dbReference type="GO" id="GO:0006011">
    <property type="term" value="P:UDP-alpha-D-glucose metabolic process"/>
    <property type="evidence" value="ECO:0007669"/>
    <property type="project" value="InterPro"/>
</dbReference>
<evidence type="ECO:0000313" key="8">
    <source>
        <dbReference type="EMBL" id="QOL79573.1"/>
    </source>
</evidence>
<evidence type="ECO:0000256" key="3">
    <source>
        <dbReference type="ARBA" id="ARBA00022692"/>
    </source>
</evidence>
<keyword evidence="5 6" id="KW-0472">Membrane</keyword>
<comment type="similarity">
    <text evidence="6">Belongs to the AcsB/BcsB family.</text>
</comment>
<dbReference type="GO" id="GO:0030244">
    <property type="term" value="P:cellulose biosynthetic process"/>
    <property type="evidence" value="ECO:0007669"/>
    <property type="project" value="UniProtKB-KW"/>
</dbReference>
<dbReference type="Pfam" id="PF20916">
    <property type="entry name" value="BscB_a-b"/>
    <property type="match status" value="1"/>
</dbReference>
<evidence type="ECO:0000256" key="5">
    <source>
        <dbReference type="ARBA" id="ARBA00023136"/>
    </source>
</evidence>
<comment type="function">
    <text evidence="6">Binds the cellulose synthase activator, bis-(3'-5') cyclic diguanylic acid (c-di-GMP).</text>
</comment>
<dbReference type="PANTHER" id="PTHR39083:SF1">
    <property type="entry name" value="CYCLIC DI-GMP-BINDING PROTEIN"/>
    <property type="match status" value="1"/>
</dbReference>
<dbReference type="EMBL" id="CP045201">
    <property type="protein sequence ID" value="QOL79573.1"/>
    <property type="molecule type" value="Genomic_DNA"/>
</dbReference>
<protein>
    <recommendedName>
        <fullName evidence="6">Cyclic di-GMP-binding protein</fullName>
    </recommendedName>
    <alternativeName>
        <fullName evidence="6">Cellulose synthase regulatory subunit</fullName>
    </alternativeName>
</protein>
<dbReference type="PANTHER" id="PTHR39083">
    <property type="entry name" value="CYCLIC DI-GMP-BINDING PROTEIN"/>
    <property type="match status" value="1"/>
</dbReference>
<dbReference type="Gene3D" id="3.30.379.20">
    <property type="match status" value="1"/>
</dbReference>
<comment type="subunit">
    <text evidence="6">Tightly associated with the cellulose synthase catalytic subunit.</text>
</comment>
<evidence type="ECO:0000259" key="7">
    <source>
        <dbReference type="Pfam" id="PF20916"/>
    </source>
</evidence>
<dbReference type="UniPathway" id="UPA00694"/>
<comment type="subcellular location">
    <subcellularLocation>
        <location evidence="6">Cell inner membrane</location>
    </subcellularLocation>
    <subcellularLocation>
        <location evidence="1">Cell membrane</location>
        <topology evidence="1">Single-pass membrane protein</topology>
    </subcellularLocation>
</comment>
<dbReference type="Pfam" id="PF03170">
    <property type="entry name" value="BcsB"/>
    <property type="match status" value="2"/>
</dbReference>
<evidence type="ECO:0000256" key="6">
    <source>
        <dbReference type="RuleBase" id="RU365021"/>
    </source>
</evidence>
<feature type="signal peptide" evidence="6">
    <location>
        <begin position="1"/>
        <end position="29"/>
    </location>
</feature>
<reference evidence="8 9" key="1">
    <citation type="submission" date="2019-10" db="EMBL/GenBank/DDBJ databases">
        <title>Pseudopuniceibacterium sp. HQ09 islated from Antarctica.</title>
        <authorList>
            <person name="Liao L."/>
            <person name="Su S."/>
            <person name="Chen B."/>
            <person name="Yu Y."/>
        </authorList>
    </citation>
    <scope>NUCLEOTIDE SEQUENCE [LARGE SCALE GENOMIC DNA]</scope>
    <source>
        <strain evidence="8 9">HQ09</strain>
    </source>
</reference>
<keyword evidence="2 6" id="KW-1003">Cell membrane</keyword>
<keyword evidence="6" id="KW-0732">Signal</keyword>
<accession>A0A7L9WI58</accession>
<gene>
    <name evidence="8" type="ORF">F3W81_01245</name>
</gene>
<dbReference type="AlphaFoldDB" id="A0A7L9WI58"/>
<keyword evidence="9" id="KW-1185">Reference proteome</keyword>
<dbReference type="Gene3D" id="1.20.5.4520">
    <property type="match status" value="1"/>
</dbReference>
<keyword evidence="6" id="KW-0973">c-di-GMP</keyword>
<evidence type="ECO:0000256" key="2">
    <source>
        <dbReference type="ARBA" id="ARBA00022475"/>
    </source>
</evidence>
<comment type="pathway">
    <text evidence="6">Glycan metabolism; bacterial cellulose biosynthesis.</text>
</comment>
<evidence type="ECO:0000256" key="1">
    <source>
        <dbReference type="ARBA" id="ARBA00004162"/>
    </source>
</evidence>
<dbReference type="InterPro" id="IPR048861">
    <property type="entry name" value="BscB-like_C"/>
</dbReference>
<keyword evidence="6" id="KW-0997">Cell inner membrane</keyword>
<feature type="transmembrane region" description="Helical" evidence="6">
    <location>
        <begin position="709"/>
        <end position="731"/>
    </location>
</feature>
<dbReference type="Gene3D" id="2.60.120.260">
    <property type="entry name" value="Galactose-binding domain-like"/>
    <property type="match status" value="2"/>
</dbReference>
<feature type="chain" id="PRO_5033104194" description="Cyclic di-GMP-binding protein" evidence="6">
    <location>
        <begin position="30"/>
        <end position="739"/>
    </location>
</feature>
<keyword evidence="3 6" id="KW-0812">Transmembrane</keyword>
<sequence>MIQVHNRASAFRSVCLACLLSGIAFSGVAQTTTATPEEEVPTIDLAPVLEMFKTEEAPADAETQTTFSIPEYDRGGDTSKPMSIPTGNVLLPLRSAGVAATGNNRIVRLTGERTAASFFVDLPNTAQAKSFKLSYRISINVLPERSKLLITVNGKALDPIEPTAFSGFEDIDLPVDVLVPGRNEITVVAQESHRIFCGPEATFEIWTELDLGGSGVEYDSADLSSDPEGFTSALLAQLVSQNVIPVRADPEIRDQIMPELTDRLAGLRNGAPVMLRAQSIYASPSIIPPIARITILPDNRDFAQVRQGADGAQVLVMSLTPEGTLPNIDFLLPAPPSMPDVGVLEPGKRTSLEDLKFTDVSAYNRYSEQNVTFRLPDEWLVLSSQNAMLKLLYSFADGLPENALMLIKANGTTVRLLPLDQGGGRALPLLDIGFPARLLHSGVNNLTFVSIVPGDPPDMPCPAFENPLLNIDPTSTLFVPKVPKMTFVGVSDALAALGPSQISYQADGEDDDSTLEMALKTALRPLEGHTMIEGAKLNVITADSLDQITLGELGLTRRELEAVFLNSRPAPLTQQIDDPSTRTWVLPAFSELLNAVSRNVRGLAKPGDGELKDWLASRNGKAVVVIPQEEDPLSLWLIVRPQADPVEVAANLAQARLSATGPTGRFALLTNDDQWDSWHDRTYPPKLEEPLSFRNFREVAGNYASWSPLYFVLVLFGLTIVSVCLALAFVVTTRGRRKR</sequence>
<dbReference type="Proteomes" id="UP000594118">
    <property type="component" value="Chromosome"/>
</dbReference>
<keyword evidence="6" id="KW-0135">Cellulose biosynthesis</keyword>